<accession>A0A0G4J290</accession>
<dbReference type="Gene3D" id="3.40.50.150">
    <property type="entry name" value="Vaccinia Virus protein VP39"/>
    <property type="match status" value="1"/>
</dbReference>
<name>A0A0G4J290_PLABS</name>
<evidence type="ECO:0000313" key="2">
    <source>
        <dbReference type="EMBL" id="SPR01440.1"/>
    </source>
</evidence>
<protein>
    <recommendedName>
        <fullName evidence="5">Methyltransferase domain-containing protein</fullName>
    </recommendedName>
</protein>
<evidence type="ECO:0000313" key="3">
    <source>
        <dbReference type="Proteomes" id="UP000039324"/>
    </source>
</evidence>
<dbReference type="InterPro" id="IPR029063">
    <property type="entry name" value="SAM-dependent_MTases_sf"/>
</dbReference>
<dbReference type="EMBL" id="OVEO01000017">
    <property type="protein sequence ID" value="SPR01440.1"/>
    <property type="molecule type" value="Genomic_DNA"/>
</dbReference>
<geneLocation type="mitochondrion" evidence="2"/>
<organism evidence="1 3">
    <name type="scientific">Plasmodiophora brassicae</name>
    <name type="common">Clubroot disease agent</name>
    <dbReference type="NCBI Taxonomy" id="37360"/>
    <lineage>
        <taxon>Eukaryota</taxon>
        <taxon>Sar</taxon>
        <taxon>Rhizaria</taxon>
        <taxon>Endomyxa</taxon>
        <taxon>Phytomyxea</taxon>
        <taxon>Plasmodiophorida</taxon>
        <taxon>Plasmodiophoridae</taxon>
        <taxon>Plasmodiophora</taxon>
    </lineage>
</organism>
<dbReference type="STRING" id="37360.A0A0G4J290"/>
<dbReference type="Pfam" id="PF13489">
    <property type="entry name" value="Methyltransf_23"/>
    <property type="match status" value="1"/>
</dbReference>
<dbReference type="Proteomes" id="UP000290189">
    <property type="component" value="Unassembled WGS sequence"/>
</dbReference>
<reference evidence="1 3" key="1">
    <citation type="submission" date="2015-02" db="EMBL/GenBank/DDBJ databases">
        <authorList>
            <person name="Chooi Y.-H."/>
        </authorList>
    </citation>
    <scope>NUCLEOTIDE SEQUENCE [LARGE SCALE GENOMIC DNA]</scope>
    <source>
        <strain evidence="1">E3</strain>
    </source>
</reference>
<dbReference type="Proteomes" id="UP000039324">
    <property type="component" value="Unassembled WGS sequence"/>
</dbReference>
<dbReference type="OrthoDB" id="540004at2759"/>
<dbReference type="OMA" id="GYICARL"/>
<proteinExistence type="predicted"/>
<dbReference type="AlphaFoldDB" id="A0A0G4J290"/>
<sequence>MVRSTVRLARSPLPPSQSHHCVHRASSAFGAPNAAVGLRVPTVAGAVDFVVGLWWCRVRVMTTSSRLATAIDAVQMGYIKAAQPYREQKDASLIEIAVFQLWAGRLLQVNRASGTSTVVDLGCASGYPVAAYVLDMLKLDYVGIDLCPHQIELACREFPEHVECFRRAEMLEYVDSVPNGSLAGVCALFSVFHLPRATHTRLFDGILSALCPGGVLLITVSPDASEYYETDFFGAKMYYSQFSAEWYELTLTQLGFEMIAKQMHTMSSLGEPQATWYMLFSKPGDADTSIFLSDPGESVSSFDDWNAGII</sequence>
<gene>
    <name evidence="1" type="ORF">PBRA_002032</name>
    <name evidence="2" type="ORF">PLBR_LOCUS8655</name>
</gene>
<keyword evidence="3" id="KW-1185">Reference proteome</keyword>
<evidence type="ECO:0008006" key="5">
    <source>
        <dbReference type="Google" id="ProtNLM"/>
    </source>
</evidence>
<dbReference type="CDD" id="cd02440">
    <property type="entry name" value="AdoMet_MTases"/>
    <property type="match status" value="1"/>
</dbReference>
<dbReference type="SUPFAM" id="SSF53335">
    <property type="entry name" value="S-adenosyl-L-methionine-dependent methyltransferases"/>
    <property type="match status" value="1"/>
</dbReference>
<keyword evidence="2" id="KW-0496">Mitochondrion</keyword>
<reference evidence="2 4" key="2">
    <citation type="submission" date="2018-03" db="EMBL/GenBank/DDBJ databases">
        <authorList>
            <person name="Fogelqvist J."/>
        </authorList>
    </citation>
    <scope>NUCLEOTIDE SEQUENCE [LARGE SCALE GENOMIC DNA]</scope>
</reference>
<dbReference type="EMBL" id="CDSF01000112">
    <property type="protein sequence ID" value="CEP01426.1"/>
    <property type="molecule type" value="Genomic_DNA"/>
</dbReference>
<evidence type="ECO:0000313" key="4">
    <source>
        <dbReference type="Proteomes" id="UP000290189"/>
    </source>
</evidence>
<evidence type="ECO:0000313" key="1">
    <source>
        <dbReference type="EMBL" id="CEP01426.1"/>
    </source>
</evidence>